<accession>A0A2H3J4P4</accession>
<protein>
    <submittedName>
        <fullName evidence="2">Uncharacterized protein</fullName>
    </submittedName>
</protein>
<dbReference type="Proteomes" id="UP000218811">
    <property type="component" value="Unassembled WGS sequence"/>
</dbReference>
<reference evidence="2 3" key="1">
    <citation type="journal article" date="2012" name="Science">
        <title>The Paleozoic origin of enzymatic lignin decomposition reconstructed from 31 fungal genomes.</title>
        <authorList>
            <person name="Floudas D."/>
            <person name="Binder M."/>
            <person name="Riley R."/>
            <person name="Barry K."/>
            <person name="Blanchette R.A."/>
            <person name="Henrissat B."/>
            <person name="Martinez A.T."/>
            <person name="Otillar R."/>
            <person name="Spatafora J.W."/>
            <person name="Yadav J.S."/>
            <person name="Aerts A."/>
            <person name="Benoit I."/>
            <person name="Boyd A."/>
            <person name="Carlson A."/>
            <person name="Copeland A."/>
            <person name="Coutinho P.M."/>
            <person name="de Vries R.P."/>
            <person name="Ferreira P."/>
            <person name="Findley K."/>
            <person name="Foster B."/>
            <person name="Gaskell J."/>
            <person name="Glotzer D."/>
            <person name="Gorecki P."/>
            <person name="Heitman J."/>
            <person name="Hesse C."/>
            <person name="Hori C."/>
            <person name="Igarashi K."/>
            <person name="Jurgens J.A."/>
            <person name="Kallen N."/>
            <person name="Kersten P."/>
            <person name="Kohler A."/>
            <person name="Kuees U."/>
            <person name="Kumar T.K.A."/>
            <person name="Kuo A."/>
            <person name="LaButti K."/>
            <person name="Larrondo L.F."/>
            <person name="Lindquist E."/>
            <person name="Ling A."/>
            <person name="Lombard V."/>
            <person name="Lucas S."/>
            <person name="Lundell T."/>
            <person name="Martin R."/>
            <person name="McLaughlin D.J."/>
            <person name="Morgenstern I."/>
            <person name="Morin E."/>
            <person name="Murat C."/>
            <person name="Nagy L.G."/>
            <person name="Nolan M."/>
            <person name="Ohm R.A."/>
            <person name="Patyshakuliyeva A."/>
            <person name="Rokas A."/>
            <person name="Ruiz-Duenas F.J."/>
            <person name="Sabat G."/>
            <person name="Salamov A."/>
            <person name="Samejima M."/>
            <person name="Schmutz J."/>
            <person name="Slot J.C."/>
            <person name="St John F."/>
            <person name="Stenlid J."/>
            <person name="Sun H."/>
            <person name="Sun S."/>
            <person name="Syed K."/>
            <person name="Tsang A."/>
            <person name="Wiebenga A."/>
            <person name="Young D."/>
            <person name="Pisabarro A."/>
            <person name="Eastwood D.C."/>
            <person name="Martin F."/>
            <person name="Cullen D."/>
            <person name="Grigoriev I.V."/>
            <person name="Hibbett D.S."/>
        </authorList>
    </citation>
    <scope>NUCLEOTIDE SEQUENCE [LARGE SCALE GENOMIC DNA]</scope>
    <source>
        <strain evidence="2 3">MD-104</strain>
    </source>
</reference>
<keyword evidence="3" id="KW-1185">Reference proteome</keyword>
<proteinExistence type="predicted"/>
<evidence type="ECO:0000313" key="3">
    <source>
        <dbReference type="Proteomes" id="UP000218811"/>
    </source>
</evidence>
<dbReference type="STRING" id="742152.A0A2H3J4P4"/>
<evidence type="ECO:0000313" key="2">
    <source>
        <dbReference type="EMBL" id="PCH37166.1"/>
    </source>
</evidence>
<dbReference type="EMBL" id="KB467909">
    <property type="protein sequence ID" value="PCH37166.1"/>
    <property type="molecule type" value="Genomic_DNA"/>
</dbReference>
<feature type="compositionally biased region" description="Basic residues" evidence="1">
    <location>
        <begin position="93"/>
        <end position="102"/>
    </location>
</feature>
<evidence type="ECO:0000256" key="1">
    <source>
        <dbReference type="SAM" id="MobiDB-lite"/>
    </source>
</evidence>
<organism evidence="2 3">
    <name type="scientific">Wolfiporia cocos (strain MD-104)</name>
    <name type="common">Brown rot fungus</name>
    <dbReference type="NCBI Taxonomy" id="742152"/>
    <lineage>
        <taxon>Eukaryota</taxon>
        <taxon>Fungi</taxon>
        <taxon>Dikarya</taxon>
        <taxon>Basidiomycota</taxon>
        <taxon>Agaricomycotina</taxon>
        <taxon>Agaricomycetes</taxon>
        <taxon>Polyporales</taxon>
        <taxon>Phaeolaceae</taxon>
        <taxon>Wolfiporia</taxon>
    </lineage>
</organism>
<sequence length="211" mass="22310">MCTSSRSSRCRACKCCVCRFFRAATVGRVSTGACTIAGVYTKVRAGTANQAKANPESGRVPRAVGRVRAAREPIAVAIAKPEQTAASTTTIARARRSRRAGAKRPLGSTASPNCNLNTRDGARLARTPCRAVGCARIRSRAARPGPLAVREREDLDYSWSRTGDIPQFLPALAFPPSYLHRVVHAAGSGNPIAPIDISPCGGEIAANLQLL</sequence>
<dbReference type="OrthoDB" id="3365519at2759"/>
<name>A0A2H3J4P4_WOLCO</name>
<gene>
    <name evidence="2" type="ORF">WOLCODRAFT_167358</name>
</gene>
<feature type="region of interest" description="Disordered" evidence="1">
    <location>
        <begin position="86"/>
        <end position="114"/>
    </location>
</feature>
<dbReference type="AlphaFoldDB" id="A0A2H3J4P4"/>